<evidence type="ECO:0000313" key="1">
    <source>
        <dbReference type="EMBL" id="VVO42731.1"/>
    </source>
</evidence>
<evidence type="ECO:0000313" key="2">
    <source>
        <dbReference type="EMBL" id="VVO45469.1"/>
    </source>
</evidence>
<dbReference type="Proteomes" id="UP000379480">
    <property type="component" value="Unassembled WGS sequence"/>
</dbReference>
<name>A0A5E7G1A1_PSEFL</name>
<reference evidence="2 3" key="1">
    <citation type="submission" date="2019-09" db="EMBL/GenBank/DDBJ databases">
        <authorList>
            <person name="Chandra G."/>
            <person name="Truman W A."/>
        </authorList>
    </citation>
    <scope>NUCLEOTIDE SEQUENCE [LARGE SCALE GENOMIC DNA]</scope>
    <source>
        <strain evidence="2">PS723</strain>
    </source>
</reference>
<dbReference type="EMBL" id="CABVHY010000133">
    <property type="protein sequence ID" value="VVO45469.1"/>
    <property type="molecule type" value="Genomic_DNA"/>
</dbReference>
<protein>
    <submittedName>
        <fullName evidence="2">Uncharacterized protein</fullName>
    </submittedName>
</protein>
<gene>
    <name evidence="1" type="ORF">PS723_06061</name>
    <name evidence="2" type="ORF">PS723_06654</name>
</gene>
<proteinExistence type="predicted"/>
<dbReference type="AlphaFoldDB" id="A0A5E7G1A1"/>
<sequence>MSLNVLEAGASPAVSHDVEKALVSKVTWYA</sequence>
<organism evidence="2 3">
    <name type="scientific">Pseudomonas fluorescens</name>
    <dbReference type="NCBI Taxonomy" id="294"/>
    <lineage>
        <taxon>Bacteria</taxon>
        <taxon>Pseudomonadati</taxon>
        <taxon>Pseudomonadota</taxon>
        <taxon>Gammaproteobacteria</taxon>
        <taxon>Pseudomonadales</taxon>
        <taxon>Pseudomonadaceae</taxon>
        <taxon>Pseudomonas</taxon>
    </lineage>
</organism>
<dbReference type="EMBL" id="CABVHY010000046">
    <property type="protein sequence ID" value="VVO42731.1"/>
    <property type="molecule type" value="Genomic_DNA"/>
</dbReference>
<evidence type="ECO:0000313" key="3">
    <source>
        <dbReference type="Proteomes" id="UP000379480"/>
    </source>
</evidence>
<accession>A0A5E7G1A1</accession>